<organism evidence="2 3">
    <name type="scientific">Diversispora eburnea</name>
    <dbReference type="NCBI Taxonomy" id="1213867"/>
    <lineage>
        <taxon>Eukaryota</taxon>
        <taxon>Fungi</taxon>
        <taxon>Fungi incertae sedis</taxon>
        <taxon>Mucoromycota</taxon>
        <taxon>Glomeromycotina</taxon>
        <taxon>Glomeromycetes</taxon>
        <taxon>Diversisporales</taxon>
        <taxon>Diversisporaceae</taxon>
        <taxon>Diversispora</taxon>
    </lineage>
</organism>
<feature type="compositionally biased region" description="Basic and acidic residues" evidence="1">
    <location>
        <begin position="322"/>
        <end position="337"/>
    </location>
</feature>
<keyword evidence="3" id="KW-1185">Reference proteome</keyword>
<reference evidence="2" key="1">
    <citation type="submission" date="2021-06" db="EMBL/GenBank/DDBJ databases">
        <authorList>
            <person name="Kallberg Y."/>
            <person name="Tangrot J."/>
            <person name="Rosling A."/>
        </authorList>
    </citation>
    <scope>NUCLEOTIDE SEQUENCE</scope>
    <source>
        <strain evidence="2">AZ414A</strain>
    </source>
</reference>
<gene>
    <name evidence="2" type="ORF">DEBURN_LOCUS10391</name>
</gene>
<proteinExistence type="predicted"/>
<feature type="region of interest" description="Disordered" evidence="1">
    <location>
        <begin position="107"/>
        <end position="131"/>
    </location>
</feature>
<evidence type="ECO:0000256" key="1">
    <source>
        <dbReference type="SAM" id="MobiDB-lite"/>
    </source>
</evidence>
<dbReference type="Proteomes" id="UP000789706">
    <property type="component" value="Unassembled WGS sequence"/>
</dbReference>
<dbReference type="AlphaFoldDB" id="A0A9N9D076"/>
<evidence type="ECO:0000313" key="3">
    <source>
        <dbReference type="Proteomes" id="UP000789706"/>
    </source>
</evidence>
<protein>
    <submittedName>
        <fullName evidence="2">4564_t:CDS:1</fullName>
    </submittedName>
</protein>
<feature type="region of interest" description="Disordered" evidence="1">
    <location>
        <begin position="317"/>
        <end position="337"/>
    </location>
</feature>
<accession>A0A9N9D076</accession>
<comment type="caution">
    <text evidence="2">The sequence shown here is derived from an EMBL/GenBank/DDBJ whole genome shotgun (WGS) entry which is preliminary data.</text>
</comment>
<dbReference type="OrthoDB" id="2427805at2759"/>
<feature type="non-terminal residue" evidence="2">
    <location>
        <position position="371"/>
    </location>
</feature>
<evidence type="ECO:0000313" key="2">
    <source>
        <dbReference type="EMBL" id="CAG8621522.1"/>
    </source>
</evidence>
<dbReference type="EMBL" id="CAJVPK010002972">
    <property type="protein sequence ID" value="CAG8621522.1"/>
    <property type="molecule type" value="Genomic_DNA"/>
</dbReference>
<sequence length="371" mass="42864">FLDECSTETFDKKIDDYLRCLDMISSSEKGKRKKKADSLLDRYKKAIEIVANFSNFLFKGTRVDHKLARKCDKERMNKQILLNQPAFTEIASGGNIYGGTINSGINLSKRNNEEEDNEVPAKQTKRKLRKTKSGRKIPDYCELSDKKENEIKSDIKESFDKEYGKMKDHLKWKLSCTGRVVEDILYECMSDFTSEHLIHSFTIDIDDPIIQGIFFPRELQEIEETNVKEDPDLSSKLYENLAQIRKIMKEIDHEEYNFEADTLKYSVHSLVRQYERTPNTFSLDHYEAWYNVNVWGPIIDRTFDNIPNVDIARGESASLASSDRKNRNRTMDTRKKMGRKGDAIIRKLSGGMKLEFGGSEAGKHYEGQGAT</sequence>
<name>A0A9N9D076_9GLOM</name>
<feature type="non-terminal residue" evidence="2">
    <location>
        <position position="1"/>
    </location>
</feature>